<dbReference type="Gene3D" id="2.30.29.110">
    <property type="match status" value="1"/>
</dbReference>
<comment type="subcellular location">
    <subcellularLocation>
        <location evidence="2">Cytoplasmic vesicle</location>
        <location evidence="2">Phagosome membrane</location>
    </subcellularLocation>
    <subcellularLocation>
        <location evidence="1">Early endosome membrane</location>
    </subcellularLocation>
</comment>
<evidence type="ECO:0000256" key="3">
    <source>
        <dbReference type="ARBA" id="ARBA00022753"/>
    </source>
</evidence>
<dbReference type="SUPFAM" id="SSF48350">
    <property type="entry name" value="GTPase activation domain, GAP"/>
    <property type="match status" value="1"/>
</dbReference>
<dbReference type="Pfam" id="PF21310">
    <property type="entry name" value="OCRL-like_ASH"/>
    <property type="match status" value="1"/>
</dbReference>
<feature type="compositionally biased region" description="Acidic residues" evidence="5">
    <location>
        <begin position="835"/>
        <end position="849"/>
    </location>
</feature>
<feature type="region of interest" description="Disordered" evidence="5">
    <location>
        <begin position="1094"/>
        <end position="1120"/>
    </location>
</feature>
<evidence type="ECO:0000313" key="8">
    <source>
        <dbReference type="Proteomes" id="UP001212152"/>
    </source>
</evidence>
<reference evidence="7" key="1">
    <citation type="submission" date="2020-05" db="EMBL/GenBank/DDBJ databases">
        <title>Phylogenomic resolution of chytrid fungi.</title>
        <authorList>
            <person name="Stajich J.E."/>
            <person name="Amses K."/>
            <person name="Simmons R."/>
            <person name="Seto K."/>
            <person name="Myers J."/>
            <person name="Bonds A."/>
            <person name="Quandt C.A."/>
            <person name="Barry K."/>
            <person name="Liu P."/>
            <person name="Grigoriev I."/>
            <person name="Longcore J.E."/>
            <person name="James T.Y."/>
        </authorList>
    </citation>
    <scope>NUCLEOTIDE SEQUENCE</scope>
    <source>
        <strain evidence="7">JEL0379</strain>
    </source>
</reference>
<dbReference type="InterPro" id="IPR013783">
    <property type="entry name" value="Ig-like_fold"/>
</dbReference>
<feature type="domain" description="Rho-GAP" evidence="6">
    <location>
        <begin position="870"/>
        <end position="1040"/>
    </location>
</feature>
<dbReference type="EMBL" id="JADGJQ010000019">
    <property type="protein sequence ID" value="KAJ3179801.1"/>
    <property type="molecule type" value="Genomic_DNA"/>
</dbReference>
<dbReference type="SMART" id="SM00324">
    <property type="entry name" value="RhoGAP"/>
    <property type="match status" value="1"/>
</dbReference>
<comment type="caution">
    <text evidence="7">The sequence shown here is derived from an EMBL/GenBank/DDBJ whole genome shotgun (WGS) entry which is preliminary data.</text>
</comment>
<dbReference type="GO" id="GO:0004439">
    <property type="term" value="F:phosphatidylinositol-4,5-bisphosphate 5-phosphatase activity"/>
    <property type="evidence" value="ECO:0007669"/>
    <property type="project" value="TreeGrafter"/>
</dbReference>
<gene>
    <name evidence="7" type="ORF">HDU87_002369</name>
</gene>
<dbReference type="InterPro" id="IPR048869">
    <property type="entry name" value="OCRL-1_2_ASH"/>
</dbReference>
<evidence type="ECO:0000256" key="5">
    <source>
        <dbReference type="SAM" id="MobiDB-lite"/>
    </source>
</evidence>
<dbReference type="InterPro" id="IPR046985">
    <property type="entry name" value="IP5"/>
</dbReference>
<keyword evidence="4" id="KW-0968">Cytoplasmic vesicle</keyword>
<feature type="region of interest" description="Disordered" evidence="5">
    <location>
        <begin position="825"/>
        <end position="870"/>
    </location>
</feature>
<evidence type="ECO:0000256" key="1">
    <source>
        <dbReference type="ARBA" id="ARBA00004146"/>
    </source>
</evidence>
<dbReference type="InterPro" id="IPR008936">
    <property type="entry name" value="Rho_GTPase_activation_prot"/>
</dbReference>
<dbReference type="Gene3D" id="3.60.10.10">
    <property type="entry name" value="Endonuclease/exonuclease/phosphatase"/>
    <property type="match status" value="1"/>
</dbReference>
<feature type="compositionally biased region" description="Low complexity" evidence="5">
    <location>
        <begin position="1064"/>
        <end position="1075"/>
    </location>
</feature>
<evidence type="ECO:0000313" key="7">
    <source>
        <dbReference type="EMBL" id="KAJ3179801.1"/>
    </source>
</evidence>
<dbReference type="Proteomes" id="UP001212152">
    <property type="component" value="Unassembled WGS sequence"/>
</dbReference>
<dbReference type="GO" id="GO:0031901">
    <property type="term" value="C:early endosome membrane"/>
    <property type="evidence" value="ECO:0007669"/>
    <property type="project" value="UniProtKB-SubCell"/>
</dbReference>
<dbReference type="SUPFAM" id="SSF56219">
    <property type="entry name" value="DNase I-like"/>
    <property type="match status" value="1"/>
</dbReference>
<dbReference type="SMART" id="SM00128">
    <property type="entry name" value="IPPc"/>
    <property type="match status" value="1"/>
</dbReference>
<dbReference type="FunFam" id="2.60.40.10:FF:000132">
    <property type="entry name" value="Inositol polyphosphate 5-phosphatase OCRL-1 isoform b"/>
    <property type="match status" value="1"/>
</dbReference>
<dbReference type="PROSITE" id="PS50238">
    <property type="entry name" value="RHOGAP"/>
    <property type="match status" value="1"/>
</dbReference>
<protein>
    <recommendedName>
        <fullName evidence="6">Rho-GAP domain-containing protein</fullName>
    </recommendedName>
</protein>
<dbReference type="GO" id="GO:0007165">
    <property type="term" value="P:signal transduction"/>
    <property type="evidence" value="ECO:0007669"/>
    <property type="project" value="InterPro"/>
</dbReference>
<dbReference type="PANTHER" id="PTHR11200">
    <property type="entry name" value="INOSITOL 5-PHOSPHATASE"/>
    <property type="match status" value="1"/>
</dbReference>
<keyword evidence="3" id="KW-0967">Endosome</keyword>
<dbReference type="AlphaFoldDB" id="A0AAD5XNQ6"/>
<sequence>MASYHAAVAALLRPTESCTVCLELNYVKRTGERKRRFLAVFKNEQGGEEAGVFILKRRGPDTAVVFDMLPIFSDFRLTVSQSKAVDLNDPERLSAGRTDFTLRMASGSREIKLETAALEKLQPVLIELKRLMAVAQQRGYVADGGTHTWMQYYEHSRKSASAALKQAGHTEEAEQDRAQSTMANPFISFDNSVTGSSVKTIKEGWAAKELRARENQCASFVQKRVFVGSWNVNGQSPSQPLFPWLRVAVGEEPSLYVLGFQELDLNTGAYLYSDNTKEVEWSKGIEDALRTKKHNYVKVASKQLVGMLIVLYVEETEKQHVREISAEYLGTGLLGMMGNKGAAAIRFRFYDSYFCFVNSHLAADASMVDRRNQDYQEICRRVTFPLPAQYSDFTTYAHQNPWVSSFYDARQTGVATTSENAGKTVATIFDADHLFFIGDLNYRISLPDSDVKQIVRTGELGQLLKFDQLLIEQRARRAFQDFSEAAITFAPTFKYDIGTNTFDTSEKKRTPSFCDRILWFQNPLHRNETLWICPKWYRSCMDLTLSDHKPIMALFETAVRVLDREKLAAVNEEITRELDKFENESLPDLGIATNILEFGDIRYNVPVTKTLLIENKGQVIAQYRFIPKPDQDFPSKPWCYVNPPVSSLLPGDQLKINVTILVDNTTVSALNNATDTLDDILILHTENGKDHFLSVSGNWLPSCFGTKLEALCKFIRPVREWSMSERKTMFLSPVAIGDSGPLEDGAFAKRAAPADEDGLSPDPPSLDADNRFSIPFQLWRLVDFLFRYGMDVDNLFTSGGDPAIEEYIRECLDTGVQFDMPVLLLDPEHSGPASPDDDDELDDGEDTPPEELSRANSAATDMDAGSGARTPIDKRVSVHLDVEALLASVPTAHPKTHLGLGSTATLEPASATTASVPLPRGRGRAVAVASMAETLIKFLDALEESVVPTSMSLRCTQEGYLTFVAARQTVLRLPTTSYNVFKYIVKFLRAVVENYKGRSELDVERLAEIFAPVLLRLPKLEGALLTSMAEPIIKGDPVTASAPASGLPSAGSVKQSKAPAGTASKGTGTSVTAKTSSVTVTAASSKVMLAGGTGGAGSVSAATSPNVSANNLPPGKAGTGAVASAQEDIVNRKRRLFLMQLIDLDNPELS</sequence>
<accession>A0AAD5XNQ6</accession>
<organism evidence="7 8">
    <name type="scientific">Geranomyces variabilis</name>
    <dbReference type="NCBI Taxonomy" id="109894"/>
    <lineage>
        <taxon>Eukaryota</taxon>
        <taxon>Fungi</taxon>
        <taxon>Fungi incertae sedis</taxon>
        <taxon>Chytridiomycota</taxon>
        <taxon>Chytridiomycota incertae sedis</taxon>
        <taxon>Chytridiomycetes</taxon>
        <taxon>Spizellomycetales</taxon>
        <taxon>Powellomycetaceae</taxon>
        <taxon>Geranomyces</taxon>
    </lineage>
</organism>
<evidence type="ECO:0000259" key="6">
    <source>
        <dbReference type="PROSITE" id="PS50238"/>
    </source>
</evidence>
<dbReference type="Gene3D" id="2.60.40.10">
    <property type="entry name" value="Immunoglobulins"/>
    <property type="match status" value="1"/>
</dbReference>
<dbReference type="PANTHER" id="PTHR11200:SF300">
    <property type="entry name" value="TYPE II INOSITOL 1,4,5-TRISPHOSPHATE 5-PHOSPHATASE"/>
    <property type="match status" value="1"/>
</dbReference>
<dbReference type="InterPro" id="IPR036691">
    <property type="entry name" value="Endo/exonu/phosph_ase_sf"/>
</dbReference>
<evidence type="ECO:0000256" key="4">
    <source>
        <dbReference type="ARBA" id="ARBA00023329"/>
    </source>
</evidence>
<proteinExistence type="predicted"/>
<name>A0AAD5XNQ6_9FUNG</name>
<dbReference type="Pfam" id="PF22669">
    <property type="entry name" value="Exo_endo_phos2"/>
    <property type="match status" value="1"/>
</dbReference>
<dbReference type="GO" id="GO:0046856">
    <property type="term" value="P:phosphatidylinositol dephosphorylation"/>
    <property type="evidence" value="ECO:0007669"/>
    <property type="project" value="InterPro"/>
</dbReference>
<evidence type="ECO:0000256" key="2">
    <source>
        <dbReference type="ARBA" id="ARBA00004580"/>
    </source>
</evidence>
<keyword evidence="8" id="KW-1185">Reference proteome</keyword>
<dbReference type="Pfam" id="PF00620">
    <property type="entry name" value="RhoGAP"/>
    <property type="match status" value="1"/>
</dbReference>
<dbReference type="InterPro" id="IPR000300">
    <property type="entry name" value="IPPc"/>
</dbReference>
<feature type="region of interest" description="Disordered" evidence="5">
    <location>
        <begin position="1044"/>
        <end position="1075"/>
    </location>
</feature>
<dbReference type="InterPro" id="IPR000198">
    <property type="entry name" value="RhoGAP_dom"/>
</dbReference>
<dbReference type="Gene3D" id="1.10.555.10">
    <property type="entry name" value="Rho GTPase activation protein"/>
    <property type="match status" value="1"/>
</dbReference>